<keyword evidence="9 22" id="KW-0812">Transmembrane</keyword>
<sequence length="1049" mass="114790">MAAPRNFLVLLLVLSAISASSSMPMPSDGDRSSETDLAALLTFKGQFSDPHAVLASNWTTGTSFCLWVGVSCRHRRGGRGRPHVTALSLPDVPLHGPLAPQLGNLSFFSILNLTNANLTGSIPGELGRLRRLKSLSLGGNGLSGSIPPAIGNLTMLQKLSLEWNHLSGLLPVELKNLHRLVYIDLEKNDLNESIPIDLFSSTPMLVYINLGNRLEFNHLAGPLPPAMFNMCRLHRIWFCCNYNLTGPIPGNQSFSLPVLQEIDIGRNSFTGKIPLGIASCPDLEILSFLYGPIPPAISNITGLNVLDISSCKLTGAIPSELGQLGKLSYLHLAQNQLIGPVPASLGNLSSLGLLLLEENLLFGSLQVTVGRINSLAFLYIADNNFQGDLNLLSTLSNCQRLDISRNNFTGGIDANHLRNLSTELQEFIASGNKISGCLPATLSNLTSLTSLDLSANQLDGAIPESVMTMENLRLLNISSNLMFGSIPANIVMLKNLYDLFLNHNKFSGSIPKGLDNLTKLEYLGLSGNQLSSTIPPSLFHLGRLITLDLSQNLLNGPLPVEIGYLKQINSIDLSTNRLLGSLPDSIGNLIMISYLNLSHNSFYDSIPYSFSKLASLGTLDLSHNNLSNTIPMYLAKFTYLAVLNLSFNKLQGQSPQGGVFSNITLQSLEGNLGLCGVSRLGFPPCQSNSQCRTRGRQRLKFLLPAAIIVIGVVASCAYMMIRKKAKKPERTVISDGADDRISHHQLVSYHELARATDNFSDSNLLGLGSFGKVFKGQLSNGLVVAIKVLDMQLEQAWRSFDAECGALRMARHRNLIQILNTCSNLDFRALVFQYMPNDSLEMLLHDSDGIRHLGLIERLDIMLDVSMAMEYLHHEHYEVILHCDLKPSNVLFDENMTAHVADFGIAKLLLGNDNSMISVSMPGTVGYMARECASLGKASRKTDVFSYGIMLLEVFTGKKPTCTMFIGDLSLRVWVVEAFPGELVRVVDDQLLQHSSCCSLEEFLEPIFELGLICSHELPQQRMTMSDVVVRLKKIKEYISAQQSHSTAN</sequence>
<evidence type="ECO:0000256" key="20">
    <source>
        <dbReference type="ARBA" id="ARBA00048679"/>
    </source>
</evidence>
<evidence type="ECO:0000256" key="8">
    <source>
        <dbReference type="ARBA" id="ARBA00022679"/>
    </source>
</evidence>
<dbReference type="SUPFAM" id="SSF52058">
    <property type="entry name" value="L domain-like"/>
    <property type="match status" value="3"/>
</dbReference>
<dbReference type="Proteomes" id="UP001164776">
    <property type="component" value="Unassembled WGS sequence"/>
</dbReference>
<dbReference type="InterPro" id="IPR011009">
    <property type="entry name" value="Kinase-like_dom_sf"/>
</dbReference>
<dbReference type="SMART" id="SM00369">
    <property type="entry name" value="LRR_TYP"/>
    <property type="match status" value="9"/>
</dbReference>
<dbReference type="Pfam" id="PF00560">
    <property type="entry name" value="LRR_1"/>
    <property type="match status" value="4"/>
</dbReference>
<dbReference type="GO" id="GO:0009653">
    <property type="term" value="P:anatomical structure morphogenesis"/>
    <property type="evidence" value="ECO:0007669"/>
    <property type="project" value="UniProtKB-ARBA"/>
</dbReference>
<comment type="subcellular location">
    <subcellularLocation>
        <location evidence="1">Cell membrane</location>
        <topology evidence="1">Single-pass membrane protein</topology>
    </subcellularLocation>
</comment>
<dbReference type="SMART" id="SM00220">
    <property type="entry name" value="S_TKc"/>
    <property type="match status" value="1"/>
</dbReference>
<evidence type="ECO:0000256" key="21">
    <source>
        <dbReference type="PROSITE-ProRule" id="PRU10141"/>
    </source>
</evidence>
<dbReference type="AlphaFoldDB" id="A0A9W7XA83"/>
<protein>
    <recommendedName>
        <fullName evidence="3">non-specific serine/threonine protein kinase</fullName>
        <ecNumber evidence="3">2.7.11.1</ecNumber>
    </recommendedName>
</protein>
<keyword evidence="17" id="KW-0675">Receptor</keyword>
<dbReference type="PROSITE" id="PS51450">
    <property type="entry name" value="LRR"/>
    <property type="match status" value="1"/>
</dbReference>
<evidence type="ECO:0000313" key="26">
    <source>
        <dbReference type="Proteomes" id="UP001164776"/>
    </source>
</evidence>
<keyword evidence="4" id="KW-1003">Cell membrane</keyword>
<evidence type="ECO:0000256" key="2">
    <source>
        <dbReference type="ARBA" id="ARBA00008684"/>
    </source>
</evidence>
<dbReference type="Pfam" id="PF07714">
    <property type="entry name" value="PK_Tyr_Ser-Thr"/>
    <property type="match status" value="1"/>
</dbReference>
<feature type="chain" id="PRO_5040826594" description="non-specific serine/threonine protein kinase" evidence="23">
    <location>
        <begin position="23"/>
        <end position="1049"/>
    </location>
</feature>
<dbReference type="GO" id="GO:0099402">
    <property type="term" value="P:plant organ development"/>
    <property type="evidence" value="ECO:0007669"/>
    <property type="project" value="UniProtKB-ARBA"/>
</dbReference>
<dbReference type="FunFam" id="1.10.510.10:FF:000358">
    <property type="entry name" value="Putative leucine-rich repeat receptor-like serine/threonine-protein kinase"/>
    <property type="match status" value="1"/>
</dbReference>
<dbReference type="SUPFAM" id="SSF56112">
    <property type="entry name" value="Protein kinase-like (PK-like)"/>
    <property type="match status" value="1"/>
</dbReference>
<name>A0A9W7XA83_9POAL</name>
<evidence type="ECO:0000256" key="7">
    <source>
        <dbReference type="ARBA" id="ARBA00022614"/>
    </source>
</evidence>
<evidence type="ECO:0000256" key="12">
    <source>
        <dbReference type="ARBA" id="ARBA00022741"/>
    </source>
</evidence>
<proteinExistence type="inferred from homology"/>
<dbReference type="PANTHER" id="PTHR27008:SF497">
    <property type="entry name" value="OS11G0695000 PROTEIN"/>
    <property type="match status" value="1"/>
</dbReference>
<dbReference type="EC" id="2.7.11.1" evidence="3"/>
<reference evidence="25 26" key="1">
    <citation type="submission" date="2022-10" db="EMBL/GenBank/DDBJ databases">
        <title>WGS assembly of Paspalum vaginatum 540-79.</title>
        <authorList>
            <person name="Sun G."/>
            <person name="Wase N."/>
            <person name="Shu S."/>
            <person name="Jenkins J."/>
            <person name="Zhou B."/>
            <person name="Torres-Rodriguez J."/>
            <person name="Chen C."/>
            <person name="Sandor L."/>
            <person name="Plott C."/>
            <person name="Yoshinga Y."/>
            <person name="Daum C."/>
            <person name="Qi P."/>
            <person name="Barry K."/>
            <person name="Lipzen A."/>
            <person name="Berry L."/>
            <person name="Pedersen C."/>
            <person name="Gottilla T."/>
            <person name="Foltz A."/>
            <person name="Yu H."/>
            <person name="O'Malley R."/>
            <person name="Zhang C."/>
            <person name="Devos K."/>
            <person name="Sigmon B."/>
            <person name="Yu B."/>
            <person name="Obata T."/>
            <person name="Schmutz J."/>
            <person name="Schnable J."/>
        </authorList>
    </citation>
    <scope>NUCLEOTIDE SEQUENCE [LARGE SCALE GENOMIC DNA]</scope>
    <source>
        <strain evidence="26">cv. 540-79</strain>
    </source>
</reference>
<keyword evidence="26" id="KW-1185">Reference proteome</keyword>
<keyword evidence="12 21" id="KW-0547">Nucleotide-binding</keyword>
<dbReference type="GO" id="GO:0005886">
    <property type="term" value="C:plasma membrane"/>
    <property type="evidence" value="ECO:0007669"/>
    <property type="project" value="UniProtKB-SubCell"/>
</dbReference>
<dbReference type="Pfam" id="PF13855">
    <property type="entry name" value="LRR_8"/>
    <property type="match status" value="2"/>
</dbReference>
<comment type="caution">
    <text evidence="25">The sequence shown here is derived from an EMBL/GenBank/DDBJ whole genome shotgun (WGS) entry which is preliminary data.</text>
</comment>
<evidence type="ECO:0000256" key="19">
    <source>
        <dbReference type="ARBA" id="ARBA00047899"/>
    </source>
</evidence>
<dbReference type="PROSITE" id="PS50011">
    <property type="entry name" value="PROTEIN_KINASE_DOM"/>
    <property type="match status" value="1"/>
</dbReference>
<dbReference type="PROSITE" id="PS00107">
    <property type="entry name" value="PROTEIN_KINASE_ATP"/>
    <property type="match status" value="1"/>
</dbReference>
<dbReference type="FunFam" id="3.80.10.10:FF:000383">
    <property type="entry name" value="Leucine-rich repeat receptor protein kinase EMS1"/>
    <property type="match status" value="1"/>
</dbReference>
<evidence type="ECO:0000256" key="5">
    <source>
        <dbReference type="ARBA" id="ARBA00022527"/>
    </source>
</evidence>
<evidence type="ECO:0000313" key="25">
    <source>
        <dbReference type="EMBL" id="KAJ1254942.1"/>
    </source>
</evidence>
<evidence type="ECO:0000256" key="1">
    <source>
        <dbReference type="ARBA" id="ARBA00004162"/>
    </source>
</evidence>
<evidence type="ECO:0000256" key="14">
    <source>
        <dbReference type="ARBA" id="ARBA00022840"/>
    </source>
</evidence>
<evidence type="ECO:0000256" key="16">
    <source>
        <dbReference type="ARBA" id="ARBA00023136"/>
    </source>
</evidence>
<dbReference type="Gene3D" id="3.80.10.10">
    <property type="entry name" value="Ribonuclease Inhibitor"/>
    <property type="match status" value="3"/>
</dbReference>
<dbReference type="PRINTS" id="PR00019">
    <property type="entry name" value="LEURICHRPT"/>
</dbReference>
<keyword evidence="15 22" id="KW-1133">Transmembrane helix</keyword>
<gene>
    <name evidence="25" type="ORF">BS78_K306400</name>
</gene>
<accession>A0A9W7XA83</accession>
<dbReference type="EMBL" id="MU629851">
    <property type="protein sequence ID" value="KAJ1254942.1"/>
    <property type="molecule type" value="Genomic_DNA"/>
</dbReference>
<feature type="signal peptide" evidence="23">
    <location>
        <begin position="1"/>
        <end position="22"/>
    </location>
</feature>
<evidence type="ECO:0000256" key="18">
    <source>
        <dbReference type="ARBA" id="ARBA00023180"/>
    </source>
</evidence>
<keyword evidence="13" id="KW-0418">Kinase</keyword>
<dbReference type="FunFam" id="3.30.200.20:FF:000661">
    <property type="entry name" value="Serine-threonine protein kinase plant-type"/>
    <property type="match status" value="1"/>
</dbReference>
<comment type="similarity">
    <text evidence="2">Belongs to the protein kinase superfamily. Ser/Thr protein kinase family.</text>
</comment>
<evidence type="ECO:0000256" key="17">
    <source>
        <dbReference type="ARBA" id="ARBA00023170"/>
    </source>
</evidence>
<comment type="catalytic activity">
    <reaction evidence="20">
        <text>L-seryl-[protein] + ATP = O-phospho-L-seryl-[protein] + ADP + H(+)</text>
        <dbReference type="Rhea" id="RHEA:17989"/>
        <dbReference type="Rhea" id="RHEA-COMP:9863"/>
        <dbReference type="Rhea" id="RHEA-COMP:11604"/>
        <dbReference type="ChEBI" id="CHEBI:15378"/>
        <dbReference type="ChEBI" id="CHEBI:29999"/>
        <dbReference type="ChEBI" id="CHEBI:30616"/>
        <dbReference type="ChEBI" id="CHEBI:83421"/>
        <dbReference type="ChEBI" id="CHEBI:456216"/>
        <dbReference type="EC" id="2.7.11.1"/>
    </reaction>
</comment>
<keyword evidence="8" id="KW-0808">Transferase</keyword>
<evidence type="ECO:0000256" key="22">
    <source>
        <dbReference type="SAM" id="Phobius"/>
    </source>
</evidence>
<dbReference type="InterPro" id="IPR003591">
    <property type="entry name" value="Leu-rich_rpt_typical-subtyp"/>
</dbReference>
<evidence type="ECO:0000256" key="9">
    <source>
        <dbReference type="ARBA" id="ARBA00022692"/>
    </source>
</evidence>
<dbReference type="InterPro" id="IPR017441">
    <property type="entry name" value="Protein_kinase_ATP_BS"/>
</dbReference>
<comment type="catalytic activity">
    <reaction evidence="19">
        <text>L-threonyl-[protein] + ATP = O-phospho-L-threonyl-[protein] + ADP + H(+)</text>
        <dbReference type="Rhea" id="RHEA:46608"/>
        <dbReference type="Rhea" id="RHEA-COMP:11060"/>
        <dbReference type="Rhea" id="RHEA-COMP:11605"/>
        <dbReference type="ChEBI" id="CHEBI:15378"/>
        <dbReference type="ChEBI" id="CHEBI:30013"/>
        <dbReference type="ChEBI" id="CHEBI:30616"/>
        <dbReference type="ChEBI" id="CHEBI:61977"/>
        <dbReference type="ChEBI" id="CHEBI:456216"/>
        <dbReference type="EC" id="2.7.11.1"/>
    </reaction>
</comment>
<evidence type="ECO:0000256" key="15">
    <source>
        <dbReference type="ARBA" id="ARBA00022989"/>
    </source>
</evidence>
<dbReference type="InterPro" id="IPR032675">
    <property type="entry name" value="LRR_dom_sf"/>
</dbReference>
<evidence type="ECO:0000259" key="24">
    <source>
        <dbReference type="PROSITE" id="PS50011"/>
    </source>
</evidence>
<dbReference type="PANTHER" id="PTHR27008">
    <property type="entry name" value="OS04G0122200 PROTEIN"/>
    <property type="match status" value="1"/>
</dbReference>
<evidence type="ECO:0000256" key="4">
    <source>
        <dbReference type="ARBA" id="ARBA00022475"/>
    </source>
</evidence>
<evidence type="ECO:0000256" key="23">
    <source>
        <dbReference type="SAM" id="SignalP"/>
    </source>
</evidence>
<dbReference type="GO" id="GO:0005524">
    <property type="term" value="F:ATP binding"/>
    <property type="evidence" value="ECO:0007669"/>
    <property type="project" value="UniProtKB-UniRule"/>
</dbReference>
<keyword evidence="7" id="KW-0433">Leucine-rich repeat</keyword>
<evidence type="ECO:0000256" key="6">
    <source>
        <dbReference type="ARBA" id="ARBA00022553"/>
    </source>
</evidence>
<dbReference type="InterPro" id="IPR001245">
    <property type="entry name" value="Ser-Thr/Tyr_kinase_cat_dom"/>
</dbReference>
<dbReference type="Gene3D" id="1.10.510.10">
    <property type="entry name" value="Transferase(Phosphotransferase) domain 1"/>
    <property type="match status" value="1"/>
</dbReference>
<keyword evidence="10 23" id="KW-0732">Signal</keyword>
<dbReference type="FunFam" id="3.80.10.10:FF:000095">
    <property type="entry name" value="LRR receptor-like serine/threonine-protein kinase GSO1"/>
    <property type="match status" value="1"/>
</dbReference>
<feature type="binding site" evidence="21">
    <location>
        <position position="787"/>
    </location>
    <ligand>
        <name>ATP</name>
        <dbReference type="ChEBI" id="CHEBI:30616"/>
    </ligand>
</feature>
<feature type="transmembrane region" description="Helical" evidence="22">
    <location>
        <begin position="701"/>
        <end position="721"/>
    </location>
</feature>
<feature type="domain" description="Protein kinase" evidence="24">
    <location>
        <begin position="759"/>
        <end position="1039"/>
    </location>
</feature>
<dbReference type="Gene3D" id="3.30.200.20">
    <property type="entry name" value="Phosphorylase Kinase, domain 1"/>
    <property type="match status" value="1"/>
</dbReference>
<dbReference type="InterPro" id="IPR000719">
    <property type="entry name" value="Prot_kinase_dom"/>
</dbReference>
<dbReference type="InterPro" id="IPR013210">
    <property type="entry name" value="LRR_N_plant-typ"/>
</dbReference>
<evidence type="ECO:0000256" key="11">
    <source>
        <dbReference type="ARBA" id="ARBA00022737"/>
    </source>
</evidence>
<keyword evidence="14 21" id="KW-0067">ATP-binding</keyword>
<keyword evidence="6" id="KW-0597">Phosphoprotein</keyword>
<dbReference type="PROSITE" id="PS00108">
    <property type="entry name" value="PROTEIN_KINASE_ST"/>
    <property type="match status" value="1"/>
</dbReference>
<dbReference type="InterPro" id="IPR008271">
    <property type="entry name" value="Ser/Thr_kinase_AS"/>
</dbReference>
<dbReference type="Pfam" id="PF08263">
    <property type="entry name" value="LRRNT_2"/>
    <property type="match status" value="1"/>
</dbReference>
<keyword evidence="16 22" id="KW-0472">Membrane</keyword>
<keyword evidence="11" id="KW-0677">Repeat</keyword>
<dbReference type="FunFam" id="3.80.10.10:FF:000400">
    <property type="entry name" value="Nuclear pore complex protein NUP107"/>
    <property type="match status" value="1"/>
</dbReference>
<organism evidence="25 26">
    <name type="scientific">Paspalum vaginatum</name>
    <name type="common">seashore paspalum</name>
    <dbReference type="NCBI Taxonomy" id="158149"/>
    <lineage>
        <taxon>Eukaryota</taxon>
        <taxon>Viridiplantae</taxon>
        <taxon>Streptophyta</taxon>
        <taxon>Embryophyta</taxon>
        <taxon>Tracheophyta</taxon>
        <taxon>Spermatophyta</taxon>
        <taxon>Magnoliopsida</taxon>
        <taxon>Liliopsida</taxon>
        <taxon>Poales</taxon>
        <taxon>Poaceae</taxon>
        <taxon>PACMAD clade</taxon>
        <taxon>Panicoideae</taxon>
        <taxon>Andropogonodae</taxon>
        <taxon>Paspaleae</taxon>
        <taxon>Paspalinae</taxon>
        <taxon>Paspalum</taxon>
    </lineage>
</organism>
<dbReference type="InterPro" id="IPR001611">
    <property type="entry name" value="Leu-rich_rpt"/>
</dbReference>
<dbReference type="OrthoDB" id="676979at2759"/>
<keyword evidence="18" id="KW-0325">Glycoprotein</keyword>
<evidence type="ECO:0000256" key="13">
    <source>
        <dbReference type="ARBA" id="ARBA00022777"/>
    </source>
</evidence>
<keyword evidence="5" id="KW-0723">Serine/threonine-protein kinase</keyword>
<dbReference type="InterPro" id="IPR051809">
    <property type="entry name" value="Plant_receptor-like_S/T_kinase"/>
</dbReference>
<dbReference type="GO" id="GO:0004674">
    <property type="term" value="F:protein serine/threonine kinase activity"/>
    <property type="evidence" value="ECO:0007669"/>
    <property type="project" value="UniProtKB-KW"/>
</dbReference>
<evidence type="ECO:0000256" key="10">
    <source>
        <dbReference type="ARBA" id="ARBA00022729"/>
    </source>
</evidence>
<evidence type="ECO:0000256" key="3">
    <source>
        <dbReference type="ARBA" id="ARBA00012513"/>
    </source>
</evidence>